<sequence>MAIWLALKKLSTLSENTFCIYSDSMSALKTLAHPQTSEILCLLATMKARDYEILFCWIPSHVGIHGNELADTTAKAASIDLNHPFPYADIKKFLLIYVHSL</sequence>
<evidence type="ECO:0000313" key="2">
    <source>
        <dbReference type="EMBL" id="GBM65211.1"/>
    </source>
</evidence>
<evidence type="ECO:0000313" key="3">
    <source>
        <dbReference type="Proteomes" id="UP000499080"/>
    </source>
</evidence>
<dbReference type="EMBL" id="BGPR01103103">
    <property type="protein sequence ID" value="GBM65211.1"/>
    <property type="molecule type" value="Genomic_DNA"/>
</dbReference>
<dbReference type="Gene3D" id="3.30.420.10">
    <property type="entry name" value="Ribonuclease H-like superfamily/Ribonuclease H"/>
    <property type="match status" value="1"/>
</dbReference>
<dbReference type="CDD" id="cd09276">
    <property type="entry name" value="Rnase_HI_RT_non_LTR"/>
    <property type="match status" value="1"/>
</dbReference>
<name>A0A4Y2HIQ9_ARAVE</name>
<proteinExistence type="predicted"/>
<dbReference type="Proteomes" id="UP000499080">
    <property type="component" value="Unassembled WGS sequence"/>
</dbReference>
<accession>A0A4Y2HIQ9</accession>
<dbReference type="GO" id="GO:0004523">
    <property type="term" value="F:RNA-DNA hybrid ribonuclease activity"/>
    <property type="evidence" value="ECO:0007669"/>
    <property type="project" value="InterPro"/>
</dbReference>
<dbReference type="OrthoDB" id="6500414at2759"/>
<keyword evidence="3" id="KW-1185">Reference proteome</keyword>
<organism evidence="2 3">
    <name type="scientific">Araneus ventricosus</name>
    <name type="common">Orbweaver spider</name>
    <name type="synonym">Epeira ventricosa</name>
    <dbReference type="NCBI Taxonomy" id="182803"/>
    <lineage>
        <taxon>Eukaryota</taxon>
        <taxon>Metazoa</taxon>
        <taxon>Ecdysozoa</taxon>
        <taxon>Arthropoda</taxon>
        <taxon>Chelicerata</taxon>
        <taxon>Arachnida</taxon>
        <taxon>Araneae</taxon>
        <taxon>Araneomorphae</taxon>
        <taxon>Entelegynae</taxon>
        <taxon>Araneoidea</taxon>
        <taxon>Araneidae</taxon>
        <taxon>Araneus</taxon>
    </lineage>
</organism>
<feature type="domain" description="RNase H type-1" evidence="1">
    <location>
        <begin position="1"/>
        <end position="79"/>
    </location>
</feature>
<gene>
    <name evidence="2" type="ORF">AVEN_6750_1</name>
</gene>
<dbReference type="PROSITE" id="PS50879">
    <property type="entry name" value="RNASE_H_1"/>
    <property type="match status" value="1"/>
</dbReference>
<dbReference type="InterPro" id="IPR036397">
    <property type="entry name" value="RNaseH_sf"/>
</dbReference>
<evidence type="ECO:0000259" key="1">
    <source>
        <dbReference type="PROSITE" id="PS50879"/>
    </source>
</evidence>
<protein>
    <recommendedName>
        <fullName evidence="1">RNase H type-1 domain-containing protein</fullName>
    </recommendedName>
</protein>
<dbReference type="AlphaFoldDB" id="A0A4Y2HIQ9"/>
<dbReference type="InterPro" id="IPR002156">
    <property type="entry name" value="RNaseH_domain"/>
</dbReference>
<dbReference type="SUPFAM" id="SSF53098">
    <property type="entry name" value="Ribonuclease H-like"/>
    <property type="match status" value="1"/>
</dbReference>
<comment type="caution">
    <text evidence="2">The sequence shown here is derived from an EMBL/GenBank/DDBJ whole genome shotgun (WGS) entry which is preliminary data.</text>
</comment>
<dbReference type="GO" id="GO:0003676">
    <property type="term" value="F:nucleic acid binding"/>
    <property type="evidence" value="ECO:0007669"/>
    <property type="project" value="InterPro"/>
</dbReference>
<reference evidence="2 3" key="1">
    <citation type="journal article" date="2019" name="Sci. Rep.">
        <title>Orb-weaving spider Araneus ventricosus genome elucidates the spidroin gene catalogue.</title>
        <authorList>
            <person name="Kono N."/>
            <person name="Nakamura H."/>
            <person name="Ohtoshi R."/>
            <person name="Moran D.A.P."/>
            <person name="Shinohara A."/>
            <person name="Yoshida Y."/>
            <person name="Fujiwara M."/>
            <person name="Mori M."/>
            <person name="Tomita M."/>
            <person name="Arakawa K."/>
        </authorList>
    </citation>
    <scope>NUCLEOTIDE SEQUENCE [LARGE SCALE GENOMIC DNA]</scope>
</reference>
<dbReference type="InterPro" id="IPR012337">
    <property type="entry name" value="RNaseH-like_sf"/>
</dbReference>